<keyword evidence="1" id="KW-1133">Transmembrane helix</keyword>
<organism evidence="2 3">
    <name type="scientific">Phenylobacterium koreense</name>
    <dbReference type="NCBI Taxonomy" id="266125"/>
    <lineage>
        <taxon>Bacteria</taxon>
        <taxon>Pseudomonadati</taxon>
        <taxon>Pseudomonadota</taxon>
        <taxon>Alphaproteobacteria</taxon>
        <taxon>Caulobacterales</taxon>
        <taxon>Caulobacteraceae</taxon>
        <taxon>Phenylobacterium</taxon>
    </lineage>
</organism>
<dbReference type="RefSeq" id="WP_354298085.1">
    <property type="nucleotide sequence ID" value="NZ_JBEPLU010000003.1"/>
</dbReference>
<reference evidence="2 3" key="1">
    <citation type="submission" date="2024-06" db="EMBL/GenBank/DDBJ databases">
        <title>Genomic Encyclopedia of Type Strains, Phase IV (KMG-IV): sequencing the most valuable type-strain genomes for metagenomic binning, comparative biology and taxonomic classification.</title>
        <authorList>
            <person name="Goeker M."/>
        </authorList>
    </citation>
    <scope>NUCLEOTIDE SEQUENCE [LARGE SCALE GENOMIC DNA]</scope>
    <source>
        <strain evidence="2 3">DSM 17809</strain>
    </source>
</reference>
<feature type="transmembrane region" description="Helical" evidence="1">
    <location>
        <begin position="20"/>
        <end position="42"/>
    </location>
</feature>
<keyword evidence="3" id="KW-1185">Reference proteome</keyword>
<name>A0ABV2EMC2_9CAUL</name>
<dbReference type="Proteomes" id="UP001549110">
    <property type="component" value="Unassembled WGS sequence"/>
</dbReference>
<evidence type="ECO:0000256" key="1">
    <source>
        <dbReference type="SAM" id="Phobius"/>
    </source>
</evidence>
<accession>A0ABV2EMC2</accession>
<keyword evidence="1" id="KW-0812">Transmembrane</keyword>
<comment type="caution">
    <text evidence="2">The sequence shown here is derived from an EMBL/GenBank/DDBJ whole genome shotgun (WGS) entry which is preliminary data.</text>
</comment>
<evidence type="ECO:0000313" key="3">
    <source>
        <dbReference type="Proteomes" id="UP001549110"/>
    </source>
</evidence>
<sequence>MTAKPSESGLASRVERVYLAMLRVLTLVVASICILGALLLALDGGRRLLMSTDVVPEPVAISTEDALGPLVRAAGEEKVGGGASGVEASSAAKAKHAAFMKGAFATYYETYRRFALASNKPEDKLLSPAELASALGYSAEALDAEPAPSEHADDPDAPANLAQDAISEALARTSLLFQTDETFSTRQIEVVRNALADPRLVAKAAKYKAAQKTAQSCSTVYQVRSVWDSNSTACAEWYYRPYGCPVRRSVPVEQCVPAYPEDVESPLETFAKLDESYRLAWSSKTTSAQSAADTKAAEKREVKAGAPAAFVLALQIFGGFLVVMFMFLLIAIERHLRRLASTRPASLVAAE</sequence>
<evidence type="ECO:0000313" key="2">
    <source>
        <dbReference type="EMBL" id="MET3528087.1"/>
    </source>
</evidence>
<dbReference type="EMBL" id="JBEPLU010000003">
    <property type="protein sequence ID" value="MET3528087.1"/>
    <property type="molecule type" value="Genomic_DNA"/>
</dbReference>
<protein>
    <submittedName>
        <fullName evidence="2">Uncharacterized protein</fullName>
    </submittedName>
</protein>
<feature type="transmembrane region" description="Helical" evidence="1">
    <location>
        <begin position="309"/>
        <end position="332"/>
    </location>
</feature>
<proteinExistence type="predicted"/>
<keyword evidence="1" id="KW-0472">Membrane</keyword>
<gene>
    <name evidence="2" type="ORF">ABID41_003226</name>
</gene>